<dbReference type="OrthoDB" id="10568051at2759"/>
<name>A0A9P6IR71_9FUNG</name>
<dbReference type="EMBL" id="JAAAHW010008194">
    <property type="protein sequence ID" value="KAF9944899.1"/>
    <property type="molecule type" value="Genomic_DNA"/>
</dbReference>
<evidence type="ECO:0000256" key="1">
    <source>
        <dbReference type="SAM" id="MobiDB-lite"/>
    </source>
</evidence>
<feature type="compositionally biased region" description="Polar residues" evidence="1">
    <location>
        <begin position="16"/>
        <end position="25"/>
    </location>
</feature>
<feature type="compositionally biased region" description="Polar residues" evidence="1">
    <location>
        <begin position="211"/>
        <end position="224"/>
    </location>
</feature>
<sequence length="270" mass="28062">MSNVASHHGGTPAGSFGSSALSSIPESGAGTFEPGFHRSHSSPTSAGSSRPPKTTPRFFRINKKRFSGDSQSLFMNKDGRGNNVTEEGCVVNTALLQKQPKNSVELTARSGSTTNLAGLWSGGITTGIAPATINTNGSTSPQTPTDHLQSTGVPGTPNTPGWKQGWIPEEEAEDPPMPSLLTTSRNHNIVNHASGHSPLLTPMARYKLQHQDGSSSAPSSTTNLAADMREGGSNGNSGSGFVTSADERDEWSADGGEGDDEGDGSYPLQN</sequence>
<keyword evidence="3" id="KW-1185">Reference proteome</keyword>
<feature type="compositionally biased region" description="Polar residues" evidence="1">
    <location>
        <begin position="41"/>
        <end position="52"/>
    </location>
</feature>
<dbReference type="Proteomes" id="UP000749646">
    <property type="component" value="Unassembled WGS sequence"/>
</dbReference>
<proteinExistence type="predicted"/>
<comment type="caution">
    <text evidence="2">The sequence shown here is derived from an EMBL/GenBank/DDBJ whole genome shotgun (WGS) entry which is preliminary data.</text>
</comment>
<evidence type="ECO:0000313" key="3">
    <source>
        <dbReference type="Proteomes" id="UP000749646"/>
    </source>
</evidence>
<feature type="region of interest" description="Disordered" evidence="1">
    <location>
        <begin position="132"/>
        <end position="270"/>
    </location>
</feature>
<reference evidence="2" key="1">
    <citation type="journal article" date="2020" name="Fungal Divers.">
        <title>Resolving the Mortierellaceae phylogeny through synthesis of multi-gene phylogenetics and phylogenomics.</title>
        <authorList>
            <person name="Vandepol N."/>
            <person name="Liber J."/>
            <person name="Desiro A."/>
            <person name="Na H."/>
            <person name="Kennedy M."/>
            <person name="Barry K."/>
            <person name="Grigoriev I.V."/>
            <person name="Miller A.N."/>
            <person name="O'Donnell K."/>
            <person name="Stajich J.E."/>
            <person name="Bonito G."/>
        </authorList>
    </citation>
    <scope>NUCLEOTIDE SEQUENCE</scope>
    <source>
        <strain evidence="2">MES-2147</strain>
    </source>
</reference>
<organism evidence="2 3">
    <name type="scientific">Modicella reniformis</name>
    <dbReference type="NCBI Taxonomy" id="1440133"/>
    <lineage>
        <taxon>Eukaryota</taxon>
        <taxon>Fungi</taxon>
        <taxon>Fungi incertae sedis</taxon>
        <taxon>Mucoromycota</taxon>
        <taxon>Mortierellomycotina</taxon>
        <taxon>Mortierellomycetes</taxon>
        <taxon>Mortierellales</taxon>
        <taxon>Mortierellaceae</taxon>
        <taxon>Modicella</taxon>
    </lineage>
</organism>
<feature type="compositionally biased region" description="Polar residues" evidence="1">
    <location>
        <begin position="180"/>
        <end position="191"/>
    </location>
</feature>
<feature type="compositionally biased region" description="Polar residues" evidence="1">
    <location>
        <begin position="132"/>
        <end position="161"/>
    </location>
</feature>
<accession>A0A9P6IR71</accession>
<dbReference type="AlphaFoldDB" id="A0A9P6IR71"/>
<evidence type="ECO:0000313" key="2">
    <source>
        <dbReference type="EMBL" id="KAF9944899.1"/>
    </source>
</evidence>
<gene>
    <name evidence="2" type="ORF">BGZ65_011452</name>
</gene>
<feature type="region of interest" description="Disordered" evidence="1">
    <location>
        <begin position="1"/>
        <end position="64"/>
    </location>
</feature>
<protein>
    <submittedName>
        <fullName evidence="2">Uncharacterized protein</fullName>
    </submittedName>
</protein>